<sequence length="159" mass="18929">MGSSLRHIPDQMLESEGDDIHFRENDFEKENQGSEQLDHEPNETSVLDEDINVSKKVHQFYFVKFRPHQEPCSVSKIKKAEKLIRKLNRDELWVTKRIEEIELTRDDIEVLIRKRAEVRTKTDRIKNKLQTTEKVKDSLHKQLNDMHREKRKLVSPSLS</sequence>
<evidence type="ECO:0000313" key="3">
    <source>
        <dbReference type="Proteomes" id="UP000237000"/>
    </source>
</evidence>
<proteinExistence type="predicted"/>
<evidence type="ECO:0008006" key="4">
    <source>
        <dbReference type="Google" id="ProtNLM"/>
    </source>
</evidence>
<comment type="caution">
    <text evidence="2">The sequence shown here is derived from an EMBL/GenBank/DDBJ whole genome shotgun (WGS) entry which is preliminary data.</text>
</comment>
<dbReference type="InParanoid" id="A0A2P5DNJ6"/>
<protein>
    <recommendedName>
        <fullName evidence="4">Proton pump-interactor</fullName>
    </recommendedName>
</protein>
<evidence type="ECO:0000313" key="2">
    <source>
        <dbReference type="EMBL" id="PON74869.1"/>
    </source>
</evidence>
<feature type="compositionally biased region" description="Basic and acidic residues" evidence="1">
    <location>
        <begin position="18"/>
        <end position="42"/>
    </location>
</feature>
<dbReference type="AlphaFoldDB" id="A0A2P5DNJ6"/>
<gene>
    <name evidence="2" type="ORF">TorRG33x02_246430</name>
</gene>
<evidence type="ECO:0000256" key="1">
    <source>
        <dbReference type="SAM" id="MobiDB-lite"/>
    </source>
</evidence>
<organism evidence="2 3">
    <name type="scientific">Trema orientale</name>
    <name type="common">Charcoal tree</name>
    <name type="synonym">Celtis orientalis</name>
    <dbReference type="NCBI Taxonomy" id="63057"/>
    <lineage>
        <taxon>Eukaryota</taxon>
        <taxon>Viridiplantae</taxon>
        <taxon>Streptophyta</taxon>
        <taxon>Embryophyta</taxon>
        <taxon>Tracheophyta</taxon>
        <taxon>Spermatophyta</taxon>
        <taxon>Magnoliopsida</taxon>
        <taxon>eudicotyledons</taxon>
        <taxon>Gunneridae</taxon>
        <taxon>Pentapetalae</taxon>
        <taxon>rosids</taxon>
        <taxon>fabids</taxon>
        <taxon>Rosales</taxon>
        <taxon>Cannabaceae</taxon>
        <taxon>Trema</taxon>
    </lineage>
</organism>
<reference evidence="3" key="1">
    <citation type="submission" date="2016-06" db="EMBL/GenBank/DDBJ databases">
        <title>Parallel loss of symbiosis genes in relatives of nitrogen-fixing non-legume Parasponia.</title>
        <authorList>
            <person name="Van Velzen R."/>
            <person name="Holmer R."/>
            <person name="Bu F."/>
            <person name="Rutten L."/>
            <person name="Van Zeijl A."/>
            <person name="Liu W."/>
            <person name="Santuari L."/>
            <person name="Cao Q."/>
            <person name="Sharma T."/>
            <person name="Shen D."/>
            <person name="Roswanjaya Y."/>
            <person name="Wardhani T."/>
            <person name="Kalhor M.S."/>
            <person name="Jansen J."/>
            <person name="Van den Hoogen J."/>
            <person name="Gungor B."/>
            <person name="Hartog M."/>
            <person name="Hontelez J."/>
            <person name="Verver J."/>
            <person name="Yang W.-C."/>
            <person name="Schijlen E."/>
            <person name="Repin R."/>
            <person name="Schilthuizen M."/>
            <person name="Schranz E."/>
            <person name="Heidstra R."/>
            <person name="Miyata K."/>
            <person name="Fedorova E."/>
            <person name="Kohlen W."/>
            <person name="Bisseling T."/>
            <person name="Smit S."/>
            <person name="Geurts R."/>
        </authorList>
    </citation>
    <scope>NUCLEOTIDE SEQUENCE [LARGE SCALE GENOMIC DNA]</scope>
    <source>
        <strain evidence="3">cv. RG33-2</strain>
    </source>
</reference>
<dbReference type="Proteomes" id="UP000237000">
    <property type="component" value="Unassembled WGS sequence"/>
</dbReference>
<dbReference type="OrthoDB" id="1096364at2759"/>
<accession>A0A2P5DNJ6</accession>
<feature type="region of interest" description="Disordered" evidence="1">
    <location>
        <begin position="1"/>
        <end position="43"/>
    </location>
</feature>
<dbReference type="EMBL" id="JXTC01000259">
    <property type="protein sequence ID" value="PON74869.1"/>
    <property type="molecule type" value="Genomic_DNA"/>
</dbReference>
<keyword evidence="3" id="KW-1185">Reference proteome</keyword>
<name>A0A2P5DNJ6_TREOI</name>